<proteinExistence type="predicted"/>
<gene>
    <name evidence="1" type="ORF">LCI18_005403</name>
</gene>
<reference evidence="1" key="1">
    <citation type="submission" date="2021-11" db="EMBL/GenBank/DDBJ databases">
        <title>Fusarium solani-melongenae Genome sequencing and assembly.</title>
        <authorList>
            <person name="Xie S."/>
            <person name="Huang L."/>
            <person name="Zhang X."/>
        </authorList>
    </citation>
    <scope>NUCLEOTIDE SEQUENCE</scope>
    <source>
        <strain evidence="1">CRI 24-3</strain>
    </source>
</reference>
<keyword evidence="2" id="KW-1185">Reference proteome</keyword>
<accession>A0ACD3Z060</accession>
<evidence type="ECO:0000313" key="1">
    <source>
        <dbReference type="EMBL" id="UPK94468.1"/>
    </source>
</evidence>
<name>A0ACD3Z060_FUSSC</name>
<organism evidence="1 2">
    <name type="scientific">Fusarium solani subsp. cucurbitae</name>
    <name type="common">Neocosmosporum cucurbitae</name>
    <dbReference type="NCBI Taxonomy" id="2747967"/>
    <lineage>
        <taxon>Eukaryota</taxon>
        <taxon>Fungi</taxon>
        <taxon>Dikarya</taxon>
        <taxon>Ascomycota</taxon>
        <taxon>Pezizomycotina</taxon>
        <taxon>Sordariomycetes</taxon>
        <taxon>Hypocreomycetidae</taxon>
        <taxon>Hypocreales</taxon>
        <taxon>Nectriaceae</taxon>
        <taxon>Fusarium</taxon>
        <taxon>Fusarium solani species complex</taxon>
    </lineage>
</organism>
<sequence>MAPADKPPRSRACDYCRRLHRRCDLEKPQCGLCKENGRSCSRTARQIRFRTARPELELSHPPLWSGVPARIDFVHETGISSQVCYTEPERAPSPGPDGESLDFGPRSPVGSHPQSPLEPCTSDAGDQGLKATHQPLVSVDRCWVLRDSTEALLLQHFTNHLSWFFDFSDRERHFALEVPYRARTCRPLLDAILALSARHLSRTRKEFDPYLADRHYQRCLELFIPELDRVALNSVDDLLAATVVLRLLEEFDVPLSGSDKYQHSVGTRALLRTQTAQIAQATGLGRAAYWAGLRQEIYASLRTQRPPAIKAPPGLVDQLDPSEDDCAWANRAVSHCLEVLEFCFGEPLQPIERFDSLLAANVQWDTDRPPSYDLLCFRDDNDPDYPFGEVRVLASWHVMGWQYKSLASMLLITHDPRVPRIGLGRQAALKRMDDEARSVIRLICGIALTNPATAVALVVAYMAIQVGGDLIENPLERRAVLNLLMQLEEVHGWPTTDLRSSLVGIWPRMEQSIDNRDGESQR</sequence>
<dbReference type="Proteomes" id="UP000830768">
    <property type="component" value="Chromosome 4"/>
</dbReference>
<evidence type="ECO:0000313" key="2">
    <source>
        <dbReference type="Proteomes" id="UP000830768"/>
    </source>
</evidence>
<protein>
    <submittedName>
        <fullName evidence="1">Uncharacterized protein</fullName>
    </submittedName>
</protein>
<dbReference type="EMBL" id="CP090033">
    <property type="protein sequence ID" value="UPK94468.1"/>
    <property type="molecule type" value="Genomic_DNA"/>
</dbReference>